<dbReference type="Proteomes" id="UP000664534">
    <property type="component" value="Unassembled WGS sequence"/>
</dbReference>
<feature type="region of interest" description="Disordered" evidence="1">
    <location>
        <begin position="559"/>
        <end position="578"/>
    </location>
</feature>
<gene>
    <name evidence="2" type="ORF">IMSHALPRED_003536</name>
</gene>
<evidence type="ECO:0000256" key="1">
    <source>
        <dbReference type="SAM" id="MobiDB-lite"/>
    </source>
</evidence>
<evidence type="ECO:0000313" key="3">
    <source>
        <dbReference type="Proteomes" id="UP000664534"/>
    </source>
</evidence>
<dbReference type="Pfam" id="PF26001">
    <property type="entry name" value="Pex8"/>
    <property type="match status" value="1"/>
</dbReference>
<dbReference type="OrthoDB" id="2357318at2759"/>
<protein>
    <recommendedName>
        <fullName evidence="4">Peroxisomal membrane protein PEX17</fullName>
    </recommendedName>
</protein>
<dbReference type="AlphaFoldDB" id="A0A8H3F3E0"/>
<evidence type="ECO:0008006" key="4">
    <source>
        <dbReference type="Google" id="ProtNLM"/>
    </source>
</evidence>
<reference evidence="2" key="1">
    <citation type="submission" date="2021-03" db="EMBL/GenBank/DDBJ databases">
        <authorList>
            <person name="Tagirdzhanova G."/>
        </authorList>
    </citation>
    <scope>NUCLEOTIDE SEQUENCE</scope>
</reference>
<dbReference type="InterPro" id="IPR055334">
    <property type="entry name" value="PEX8-like"/>
</dbReference>
<comment type="caution">
    <text evidence="2">The sequence shown here is derived from an EMBL/GenBank/DDBJ whole genome shotgun (WGS) entry which is preliminary data.</text>
</comment>
<proteinExistence type="predicted"/>
<dbReference type="PANTHER" id="PTHR39214:SF1">
    <property type="entry name" value="MICROBODY (PEROXISOME) BIOGENESIS PROTEIN PEROXIN 8 (EUROFUNG)"/>
    <property type="match status" value="1"/>
</dbReference>
<keyword evidence="3" id="KW-1185">Reference proteome</keyword>
<name>A0A8H3F3E0_9LECA</name>
<dbReference type="PANTHER" id="PTHR39214">
    <property type="entry name" value="MICROBODY (PEROXISOME) BIOGENESIS PROTEIN PEROXIN 8 (EUROFUNG)"/>
    <property type="match status" value="1"/>
</dbReference>
<dbReference type="EMBL" id="CAJPDT010000018">
    <property type="protein sequence ID" value="CAF9917329.1"/>
    <property type="molecule type" value="Genomic_DNA"/>
</dbReference>
<accession>A0A8H3F3E0</accession>
<organism evidence="2 3">
    <name type="scientific">Imshaugia aleurites</name>
    <dbReference type="NCBI Taxonomy" id="172621"/>
    <lineage>
        <taxon>Eukaryota</taxon>
        <taxon>Fungi</taxon>
        <taxon>Dikarya</taxon>
        <taxon>Ascomycota</taxon>
        <taxon>Pezizomycotina</taxon>
        <taxon>Lecanoromycetes</taxon>
        <taxon>OSLEUM clade</taxon>
        <taxon>Lecanoromycetidae</taxon>
        <taxon>Lecanorales</taxon>
        <taxon>Lecanorineae</taxon>
        <taxon>Parmeliaceae</taxon>
        <taxon>Imshaugia</taxon>
    </lineage>
</organism>
<sequence length="687" mass="75805">MYTDRSLATLLSALRSGSDEQAVSRLLDSATTLLTLLSNPLNVTLLTSQLLSAPSIWQRPDGLRTTIRILSIFNSAAIRLVQSEDLPDKNVSFGPQRGLGREEWAIAVVKGADDRSPRWRHLCVLAGLLIGFEGQGKHNISTSLRRKLGNATVKAVNLALQEGEPGNELAGNSIAVMLGHVFDLLSGSEKMNLNNNLLLPILTHAPFFSKEGLQYGYYLSAIDSDVVQKGAMKFDWSMKSSTYVQLQRITTGPLIASLGSLSRLTAFCVDNVPDVDLLSNMVVDLSVFTRSLCVQWRQNKLSEIDITEESMYLSEDSLRTTIPSLWRVLKSTMFAVVITLRSLLGRVLGDNRMPANGAPVMAIQTLQILRDLYFISSRLGANAFSQYTFVFLTAIDILSKFSVQAEAFLGEIRPSSTSSIPQHPLDRCLDLYFLNTAEHFTTVLSPELNEKLLIGAATPYLGLGSDQRLLEIFESAHSVMLAVLSAPQNPDLLAKHIHPYLDILFRVFPQNLSARQFRMAIKTLIRISSPPSLISEKQPLLPSIILELVRIRLETASPAQVQQNAGPPAPSLSETEPKFSEQHPVLEQSVLVFTLIDALPFLPIDQLEDWLPIVAESLNSIKDANQLHMCRQRFWDVLSNGEMDVDRANLCVAWWGTGGGKDLVLFGRDLQAEGPFMSGALGEASRL</sequence>
<evidence type="ECO:0000313" key="2">
    <source>
        <dbReference type="EMBL" id="CAF9917329.1"/>
    </source>
</evidence>